<dbReference type="InterPro" id="IPR036249">
    <property type="entry name" value="Thioredoxin-like_sf"/>
</dbReference>
<dbReference type="Pfam" id="PF13409">
    <property type="entry name" value="GST_N_2"/>
    <property type="match status" value="1"/>
</dbReference>
<keyword evidence="3" id="KW-1185">Reference proteome</keyword>
<name>A0AA39KDW8_ARMTA</name>
<dbReference type="GeneID" id="85363784"/>
<dbReference type="InterPro" id="IPR054416">
    <property type="entry name" value="GST_UstS-like_C"/>
</dbReference>
<dbReference type="PANTHER" id="PTHR42673:SF4">
    <property type="entry name" value="MALEYLACETOACETATE ISOMERASE"/>
    <property type="match status" value="1"/>
</dbReference>
<proteinExistence type="predicted"/>
<evidence type="ECO:0000313" key="2">
    <source>
        <dbReference type="EMBL" id="KAK0457989.1"/>
    </source>
</evidence>
<dbReference type="Gene3D" id="1.20.1050.10">
    <property type="match status" value="1"/>
</dbReference>
<dbReference type="SUPFAM" id="SSF52833">
    <property type="entry name" value="Thioredoxin-like"/>
    <property type="match status" value="1"/>
</dbReference>
<gene>
    <name evidence="2" type="ORF">EV420DRAFT_1748330</name>
</gene>
<dbReference type="PROSITE" id="PS50404">
    <property type="entry name" value="GST_NTER"/>
    <property type="match status" value="1"/>
</dbReference>
<dbReference type="Pfam" id="PF22041">
    <property type="entry name" value="GST_C_7"/>
    <property type="match status" value="1"/>
</dbReference>
<dbReference type="InterPro" id="IPR004045">
    <property type="entry name" value="Glutathione_S-Trfase_N"/>
</dbReference>
<dbReference type="RefSeq" id="XP_060330281.1">
    <property type="nucleotide sequence ID" value="XM_060480236.1"/>
</dbReference>
<dbReference type="GO" id="GO:0006559">
    <property type="term" value="P:L-phenylalanine catabolic process"/>
    <property type="evidence" value="ECO:0007669"/>
    <property type="project" value="TreeGrafter"/>
</dbReference>
<dbReference type="InterPro" id="IPR036282">
    <property type="entry name" value="Glutathione-S-Trfase_C_sf"/>
</dbReference>
<organism evidence="2 3">
    <name type="scientific">Armillaria tabescens</name>
    <name type="common">Ringless honey mushroom</name>
    <name type="synonym">Agaricus tabescens</name>
    <dbReference type="NCBI Taxonomy" id="1929756"/>
    <lineage>
        <taxon>Eukaryota</taxon>
        <taxon>Fungi</taxon>
        <taxon>Dikarya</taxon>
        <taxon>Basidiomycota</taxon>
        <taxon>Agaricomycotina</taxon>
        <taxon>Agaricomycetes</taxon>
        <taxon>Agaricomycetidae</taxon>
        <taxon>Agaricales</taxon>
        <taxon>Marasmiineae</taxon>
        <taxon>Physalacriaceae</taxon>
        <taxon>Desarmillaria</taxon>
    </lineage>
</organism>
<sequence>MSSKPITLYDIPTKLPDAPGSPTTWRTRYSLNMKKLPYQTVYVELPDIESLAKQIGAAPTGTKHDGVTPLYTVPIIHDHATGAVVSESAAIAAYLDKTYPSGPSLVPTGTMPLQLAFRDAVSDVFGGFRGFIMKGFLPNLNDRTVVYWKSRLEDQGVNLETLFNGDEDEDKAWEKALAGLAKIDKWFEGNKGPFVMGSEPCFADAVLGALLRHSRGVFGKDSKEWKDIASWNGGKWAKYLESLAPYEAIL</sequence>
<comment type="caution">
    <text evidence="2">The sequence shown here is derived from an EMBL/GenBank/DDBJ whole genome shotgun (WGS) entry which is preliminary data.</text>
</comment>
<feature type="domain" description="GST N-terminal" evidence="1">
    <location>
        <begin position="11"/>
        <end position="103"/>
    </location>
</feature>
<dbReference type="SUPFAM" id="SSF47616">
    <property type="entry name" value="GST C-terminal domain-like"/>
    <property type="match status" value="1"/>
</dbReference>
<accession>A0AA39KDW8</accession>
<dbReference type="GO" id="GO:0004364">
    <property type="term" value="F:glutathione transferase activity"/>
    <property type="evidence" value="ECO:0007669"/>
    <property type="project" value="TreeGrafter"/>
</dbReference>
<reference evidence="2" key="1">
    <citation type="submission" date="2023-06" db="EMBL/GenBank/DDBJ databases">
        <authorList>
            <consortium name="Lawrence Berkeley National Laboratory"/>
            <person name="Ahrendt S."/>
            <person name="Sahu N."/>
            <person name="Indic B."/>
            <person name="Wong-Bajracharya J."/>
            <person name="Merenyi Z."/>
            <person name="Ke H.-M."/>
            <person name="Monk M."/>
            <person name="Kocsube S."/>
            <person name="Drula E."/>
            <person name="Lipzen A."/>
            <person name="Balint B."/>
            <person name="Henrissat B."/>
            <person name="Andreopoulos B."/>
            <person name="Martin F.M."/>
            <person name="Harder C.B."/>
            <person name="Rigling D."/>
            <person name="Ford K.L."/>
            <person name="Foster G.D."/>
            <person name="Pangilinan J."/>
            <person name="Papanicolaou A."/>
            <person name="Barry K."/>
            <person name="LaButti K."/>
            <person name="Viragh M."/>
            <person name="Koriabine M."/>
            <person name="Yan M."/>
            <person name="Riley R."/>
            <person name="Champramary S."/>
            <person name="Plett K.L."/>
            <person name="Tsai I.J."/>
            <person name="Slot J."/>
            <person name="Sipos G."/>
            <person name="Plett J."/>
            <person name="Nagy L.G."/>
            <person name="Grigoriev I.V."/>
        </authorList>
    </citation>
    <scope>NUCLEOTIDE SEQUENCE</scope>
    <source>
        <strain evidence="2">CCBAS 213</strain>
    </source>
</reference>
<dbReference type="GO" id="GO:0016034">
    <property type="term" value="F:maleylacetoacetate isomerase activity"/>
    <property type="evidence" value="ECO:0007669"/>
    <property type="project" value="TreeGrafter"/>
</dbReference>
<evidence type="ECO:0000313" key="3">
    <source>
        <dbReference type="Proteomes" id="UP001175211"/>
    </source>
</evidence>
<dbReference type="PANTHER" id="PTHR42673">
    <property type="entry name" value="MALEYLACETOACETATE ISOMERASE"/>
    <property type="match status" value="1"/>
</dbReference>
<dbReference type="EMBL" id="JAUEPS010000019">
    <property type="protein sequence ID" value="KAK0457989.1"/>
    <property type="molecule type" value="Genomic_DNA"/>
</dbReference>
<protein>
    <recommendedName>
        <fullName evidence="1">GST N-terminal domain-containing protein</fullName>
    </recommendedName>
</protein>
<evidence type="ECO:0000259" key="1">
    <source>
        <dbReference type="PROSITE" id="PS50404"/>
    </source>
</evidence>
<dbReference type="Proteomes" id="UP001175211">
    <property type="component" value="Unassembled WGS sequence"/>
</dbReference>
<dbReference type="GO" id="GO:0006749">
    <property type="term" value="P:glutathione metabolic process"/>
    <property type="evidence" value="ECO:0007669"/>
    <property type="project" value="TreeGrafter"/>
</dbReference>
<dbReference type="Gene3D" id="3.40.30.10">
    <property type="entry name" value="Glutaredoxin"/>
    <property type="match status" value="1"/>
</dbReference>
<dbReference type="AlphaFoldDB" id="A0AA39KDW8"/>